<evidence type="ECO:0000256" key="1">
    <source>
        <dbReference type="SAM" id="MobiDB-lite"/>
    </source>
</evidence>
<dbReference type="GeneID" id="25915369"/>
<gene>
    <name evidence="2" type="ORF">SARC_14865</name>
</gene>
<evidence type="ECO:0000313" key="3">
    <source>
        <dbReference type="Proteomes" id="UP000054560"/>
    </source>
</evidence>
<reference evidence="2 3" key="1">
    <citation type="submission" date="2011-02" db="EMBL/GenBank/DDBJ databases">
        <title>The Genome Sequence of Sphaeroforma arctica JP610.</title>
        <authorList>
            <consortium name="The Broad Institute Genome Sequencing Platform"/>
            <person name="Russ C."/>
            <person name="Cuomo C."/>
            <person name="Young S.K."/>
            <person name="Zeng Q."/>
            <person name="Gargeya S."/>
            <person name="Alvarado L."/>
            <person name="Berlin A."/>
            <person name="Chapman S.B."/>
            <person name="Chen Z."/>
            <person name="Freedman E."/>
            <person name="Gellesch M."/>
            <person name="Goldberg J."/>
            <person name="Griggs A."/>
            <person name="Gujja S."/>
            <person name="Heilman E."/>
            <person name="Heiman D."/>
            <person name="Howarth C."/>
            <person name="Mehta T."/>
            <person name="Neiman D."/>
            <person name="Pearson M."/>
            <person name="Roberts A."/>
            <person name="Saif S."/>
            <person name="Shea T."/>
            <person name="Shenoy N."/>
            <person name="Sisk P."/>
            <person name="Stolte C."/>
            <person name="Sykes S."/>
            <person name="White J."/>
            <person name="Yandava C."/>
            <person name="Burger G."/>
            <person name="Gray M.W."/>
            <person name="Holland P.W.H."/>
            <person name="King N."/>
            <person name="Lang F.B.F."/>
            <person name="Roger A.J."/>
            <person name="Ruiz-Trillo I."/>
            <person name="Haas B."/>
            <person name="Nusbaum C."/>
            <person name="Birren B."/>
        </authorList>
    </citation>
    <scope>NUCLEOTIDE SEQUENCE [LARGE SCALE GENOMIC DNA]</scope>
    <source>
        <strain evidence="2 3">JP610</strain>
    </source>
</reference>
<sequence length="50" mass="5323">KQKVASTAYDSVDAEGYSTDDERRNGQAEVCSACVGMGWLVDIVGRGVEV</sequence>
<accession>A0A0L0F780</accession>
<dbReference type="Proteomes" id="UP000054560">
    <property type="component" value="Unassembled WGS sequence"/>
</dbReference>
<evidence type="ECO:0000313" key="2">
    <source>
        <dbReference type="EMBL" id="KNC72577.1"/>
    </source>
</evidence>
<dbReference type="RefSeq" id="XP_014146479.1">
    <property type="nucleotide sequence ID" value="XM_014291004.1"/>
</dbReference>
<protein>
    <submittedName>
        <fullName evidence="2">Uncharacterized protein</fullName>
    </submittedName>
</protein>
<name>A0A0L0F780_9EUKA</name>
<feature type="region of interest" description="Disordered" evidence="1">
    <location>
        <begin position="1"/>
        <end position="24"/>
    </location>
</feature>
<dbReference type="AlphaFoldDB" id="A0A0L0F780"/>
<keyword evidence="3" id="KW-1185">Reference proteome</keyword>
<feature type="non-terminal residue" evidence="2">
    <location>
        <position position="1"/>
    </location>
</feature>
<dbReference type="EMBL" id="KQ246812">
    <property type="protein sequence ID" value="KNC72577.1"/>
    <property type="molecule type" value="Genomic_DNA"/>
</dbReference>
<organism evidence="2 3">
    <name type="scientific">Sphaeroforma arctica JP610</name>
    <dbReference type="NCBI Taxonomy" id="667725"/>
    <lineage>
        <taxon>Eukaryota</taxon>
        <taxon>Ichthyosporea</taxon>
        <taxon>Ichthyophonida</taxon>
        <taxon>Sphaeroforma</taxon>
    </lineage>
</organism>
<proteinExistence type="predicted"/>